<keyword evidence="3" id="KW-0328">Glycosyltransferase</keyword>
<comment type="similarity">
    <text evidence="11">Belongs to the glycosyltransferase 14 family.</text>
</comment>
<dbReference type="EC" id="2.4.1.148" evidence="13"/>
<comment type="subcellular location">
    <subcellularLocation>
        <location evidence="1">Golgi apparatus membrane</location>
        <topology evidence="1">Single-pass type II membrane protein</topology>
    </subcellularLocation>
</comment>
<keyword evidence="8" id="KW-0472">Membrane</keyword>
<evidence type="ECO:0000256" key="7">
    <source>
        <dbReference type="ARBA" id="ARBA00022989"/>
    </source>
</evidence>
<evidence type="ECO:0000256" key="10">
    <source>
        <dbReference type="ARBA" id="ARBA00023180"/>
    </source>
</evidence>
<evidence type="ECO:0000256" key="6">
    <source>
        <dbReference type="ARBA" id="ARBA00022968"/>
    </source>
</evidence>
<evidence type="ECO:0000256" key="15">
    <source>
        <dbReference type="ARBA" id="ARBA00039292"/>
    </source>
</evidence>
<evidence type="ECO:0000256" key="11">
    <source>
        <dbReference type="ARBA" id="ARBA00038150"/>
    </source>
</evidence>
<dbReference type="OrthoDB" id="2019572at2759"/>
<keyword evidence="9" id="KW-1015">Disulfide bond</keyword>
<keyword evidence="10" id="KW-0325">Glycoprotein</keyword>
<dbReference type="STRING" id="137246.A0A401SXX8"/>
<dbReference type="EMBL" id="BEZZ01000678">
    <property type="protein sequence ID" value="GCC35254.1"/>
    <property type="molecule type" value="Genomic_DNA"/>
</dbReference>
<gene>
    <name evidence="23" type="ORF">chiPu_0013737</name>
</gene>
<comment type="catalytic activity">
    <reaction evidence="18">
        <text>3-O-[N-acetyl-beta-D-glucosaminyl-(1-&gt;3)-N-acetyl-alpha-D-galactosaminyl]-L-seryl-[protein] + UDP-N-acetyl-alpha-D-glucosamine = 3-O-[N-acetyl-beta-D-glucosaminyl-(1-&gt;3)-[N-acetyl-beta-D-glucosaminyl-(1-&gt;6)]-N-acetyl-alpha-D-galactosaminyl]-L-seryl-[protein] + UDP + H(+)</text>
        <dbReference type="Rhea" id="RHEA:56188"/>
        <dbReference type="Rhea" id="RHEA-COMP:11691"/>
        <dbReference type="Rhea" id="RHEA-COMP:14412"/>
        <dbReference type="ChEBI" id="CHEBI:15378"/>
        <dbReference type="ChEBI" id="CHEBI:57705"/>
        <dbReference type="ChEBI" id="CHEBI:58223"/>
        <dbReference type="ChEBI" id="CHEBI:87079"/>
        <dbReference type="ChEBI" id="CHEBI:139581"/>
        <dbReference type="EC" id="2.4.1.148"/>
    </reaction>
</comment>
<evidence type="ECO:0000256" key="12">
    <source>
        <dbReference type="ARBA" id="ARBA00038907"/>
    </source>
</evidence>
<dbReference type="GO" id="GO:0003829">
    <property type="term" value="F:beta-1,3-galactosyl-O-glycosyl-glycoprotein beta-1,6-N-acetylglucosaminyltransferase activity"/>
    <property type="evidence" value="ECO:0007669"/>
    <property type="project" value="UniProtKB-EC"/>
</dbReference>
<keyword evidence="7" id="KW-1133">Transmembrane helix</keyword>
<keyword evidence="5" id="KW-0812">Transmembrane</keyword>
<dbReference type="Proteomes" id="UP000287033">
    <property type="component" value="Unassembled WGS sequence"/>
</dbReference>
<evidence type="ECO:0000256" key="1">
    <source>
        <dbReference type="ARBA" id="ARBA00004323"/>
    </source>
</evidence>
<evidence type="ECO:0000256" key="18">
    <source>
        <dbReference type="ARBA" id="ARBA00048927"/>
    </source>
</evidence>
<comment type="catalytic activity">
    <reaction evidence="20">
        <text>a 3-O-[N-acetyl-beta-D-glucosaminyl-(1-&gt;3)-N-acetyl-alpha-D-galactosaminyl]-L-threonyl-[protein] + UDP-N-acetyl-alpha-D-glucosamine = 3-O-[N-acetyl-beta-D-glucosaminyl-(1-&gt;3)-[N-acetyl-beta-D-glucosaminyl-(1-&gt;6)]-N-acetyl-alpha-D-galactosaminyl]-L-threonyl-[protein] + UDP + H(+)</text>
        <dbReference type="Rhea" id="RHEA:56192"/>
        <dbReference type="Rhea" id="RHEA-COMP:11692"/>
        <dbReference type="Rhea" id="RHEA-COMP:14413"/>
        <dbReference type="ChEBI" id="CHEBI:15378"/>
        <dbReference type="ChEBI" id="CHEBI:57705"/>
        <dbReference type="ChEBI" id="CHEBI:58223"/>
        <dbReference type="ChEBI" id="CHEBI:87080"/>
        <dbReference type="ChEBI" id="CHEBI:139580"/>
        <dbReference type="EC" id="2.4.1.148"/>
    </reaction>
</comment>
<reference evidence="23 24" key="1">
    <citation type="journal article" date="2018" name="Nat. Ecol. Evol.">
        <title>Shark genomes provide insights into elasmobranch evolution and the origin of vertebrates.</title>
        <authorList>
            <person name="Hara Y"/>
            <person name="Yamaguchi K"/>
            <person name="Onimaru K"/>
            <person name="Kadota M"/>
            <person name="Koyanagi M"/>
            <person name="Keeley SD"/>
            <person name="Tatsumi K"/>
            <person name="Tanaka K"/>
            <person name="Motone F"/>
            <person name="Kageyama Y"/>
            <person name="Nozu R"/>
            <person name="Adachi N"/>
            <person name="Nishimura O"/>
            <person name="Nakagawa R"/>
            <person name="Tanegashima C"/>
            <person name="Kiyatake I"/>
            <person name="Matsumoto R"/>
            <person name="Murakumo K"/>
            <person name="Nishida K"/>
            <person name="Terakita A"/>
            <person name="Kuratani S"/>
            <person name="Sato K"/>
            <person name="Hyodo S Kuraku.S."/>
        </authorList>
    </citation>
    <scope>NUCLEOTIDE SEQUENCE [LARGE SCALE GENOMIC DNA]</scope>
</reference>
<evidence type="ECO:0000256" key="3">
    <source>
        <dbReference type="ARBA" id="ARBA00022676"/>
    </source>
</evidence>
<evidence type="ECO:0000256" key="19">
    <source>
        <dbReference type="ARBA" id="ARBA00049870"/>
    </source>
</evidence>
<evidence type="ECO:0000256" key="16">
    <source>
        <dbReference type="ARBA" id="ARBA00041719"/>
    </source>
</evidence>
<evidence type="ECO:0000256" key="20">
    <source>
        <dbReference type="ARBA" id="ARBA00049876"/>
    </source>
</evidence>
<evidence type="ECO:0000256" key="22">
    <source>
        <dbReference type="ARBA" id="ARBA00055416"/>
    </source>
</evidence>
<comment type="catalytic activity">
    <reaction evidence="19">
        <text>a 3-O-[beta-D-galactosyl-(1-&gt;3)-N-acetyl-alpha-D-galactosaminyl]-L-threonyl-[protein] + UDP-N-acetyl-alpha-D-glucosamine = a 3-O-{beta-D-galactosyl-(1-&gt;3)-[N-acetyl-beta-D-glucosaminyl-(1-&gt;6)]-N-acetyl-alpha-D-galactosaminyl}-L-threonyl-[protein] + UDP + H(+)</text>
        <dbReference type="Rhea" id="RHEA:56216"/>
        <dbReference type="Rhea" id="RHEA-COMP:13923"/>
        <dbReference type="Rhea" id="RHEA-COMP:14420"/>
        <dbReference type="ChEBI" id="CHEBI:15378"/>
        <dbReference type="ChEBI" id="CHEBI:57705"/>
        <dbReference type="ChEBI" id="CHEBI:58223"/>
        <dbReference type="ChEBI" id="CHEBI:137950"/>
        <dbReference type="ChEBI" id="CHEBI:139607"/>
        <dbReference type="EC" id="2.4.1.102"/>
    </reaction>
</comment>
<dbReference type="Pfam" id="PF02485">
    <property type="entry name" value="Branch"/>
    <property type="match status" value="1"/>
</dbReference>
<evidence type="ECO:0000256" key="8">
    <source>
        <dbReference type="ARBA" id="ARBA00023136"/>
    </source>
</evidence>
<evidence type="ECO:0000256" key="4">
    <source>
        <dbReference type="ARBA" id="ARBA00022679"/>
    </source>
</evidence>
<name>A0A401SXX8_CHIPU</name>
<dbReference type="InterPro" id="IPR003406">
    <property type="entry name" value="Glyco_trans_14"/>
</dbReference>
<proteinExistence type="inferred from homology"/>
<evidence type="ECO:0000256" key="17">
    <source>
        <dbReference type="ARBA" id="ARBA00047621"/>
    </source>
</evidence>
<comment type="catalytic activity">
    <reaction evidence="17">
        <text>a beta-D-Gal-(1-&gt;4)-beta-D-GlcNAc-(1-&gt;3)-beta-D-Gal-(1-&gt;4)-beta-D-GlcNAc derivative + UDP-N-acetyl-alpha-D-glucosamine = a beta-D-Gal-(1-&gt;4)-beta-D-GlcNAc-(1-&gt;3)-[beta-D-GlcNAc-(1-&gt;6)]-beta-D-Gal-(1-&gt;4)-N-acetyl-beta-D-GlcNAc derivative + UDP + H(+)</text>
        <dbReference type="Rhea" id="RHEA:54820"/>
        <dbReference type="ChEBI" id="CHEBI:15378"/>
        <dbReference type="ChEBI" id="CHEBI:57705"/>
        <dbReference type="ChEBI" id="CHEBI:58223"/>
        <dbReference type="ChEBI" id="CHEBI:138371"/>
        <dbReference type="ChEBI" id="CHEBI:138372"/>
        <dbReference type="EC" id="2.4.1.150"/>
    </reaction>
</comment>
<evidence type="ECO:0000313" key="24">
    <source>
        <dbReference type="Proteomes" id="UP000287033"/>
    </source>
</evidence>
<comment type="function">
    <text evidence="22">Glycosyltransferase that can synthesize all known mucin beta 6 N-acetylglucosaminides. Mediates core 2 and core 4 O-glycan branching, 2 important steps in mucin-type biosynthesis. Also has I-branching enzyme activity by converting linear into branched poly-N-acetyllactosaminoglycans, leading to introduce the blood group I antigen during embryonic development.</text>
</comment>
<evidence type="ECO:0000256" key="13">
    <source>
        <dbReference type="ARBA" id="ARBA00038912"/>
    </source>
</evidence>
<dbReference type="PANTHER" id="PTHR19297:SF81">
    <property type="entry name" value="BETA-1,3-GALACTOSYL-O-GLYCOSYL-GLYCOPROTEIN BETA-1,6-N-ACETYLGLUCOSAMINYLTRANSFERASE 3"/>
    <property type="match status" value="1"/>
</dbReference>
<dbReference type="EC" id="2.4.1.150" evidence="12"/>
<evidence type="ECO:0000256" key="2">
    <source>
        <dbReference type="ARBA" id="ARBA00004922"/>
    </source>
</evidence>
<evidence type="ECO:0000256" key="9">
    <source>
        <dbReference type="ARBA" id="ARBA00023157"/>
    </source>
</evidence>
<keyword evidence="24" id="KW-1185">Reference proteome</keyword>
<dbReference type="GO" id="GO:0000139">
    <property type="term" value="C:Golgi membrane"/>
    <property type="evidence" value="ECO:0007669"/>
    <property type="project" value="UniProtKB-SubCell"/>
</dbReference>
<protein>
    <recommendedName>
        <fullName evidence="15">Beta-1,3-galactosyl-O-glycosyl-glycoprotein beta-1,6-N-acetylglucosaminyltransferase 3</fullName>
        <ecNumber evidence="14">2.4.1.102</ecNumber>
        <ecNumber evidence="13">2.4.1.148</ecNumber>
        <ecNumber evidence="12">2.4.1.150</ecNumber>
    </recommendedName>
    <alternativeName>
        <fullName evidence="16">C2GnT-mucin type</fullName>
    </alternativeName>
</protein>
<comment type="caution">
    <text evidence="23">The sequence shown here is derived from an EMBL/GenBank/DDBJ whole genome shotgun (WGS) entry which is preliminary data.</text>
</comment>
<organism evidence="23 24">
    <name type="scientific">Chiloscyllium punctatum</name>
    <name type="common">Brownbanded bambooshark</name>
    <name type="synonym">Hemiscyllium punctatum</name>
    <dbReference type="NCBI Taxonomy" id="137246"/>
    <lineage>
        <taxon>Eukaryota</taxon>
        <taxon>Metazoa</taxon>
        <taxon>Chordata</taxon>
        <taxon>Craniata</taxon>
        <taxon>Vertebrata</taxon>
        <taxon>Chondrichthyes</taxon>
        <taxon>Elasmobranchii</taxon>
        <taxon>Galeomorphii</taxon>
        <taxon>Galeoidea</taxon>
        <taxon>Orectolobiformes</taxon>
        <taxon>Hemiscylliidae</taxon>
        <taxon>Chiloscyllium</taxon>
    </lineage>
</organism>
<evidence type="ECO:0000256" key="14">
    <source>
        <dbReference type="ARBA" id="ARBA00038948"/>
    </source>
</evidence>
<evidence type="ECO:0000313" key="23">
    <source>
        <dbReference type="EMBL" id="GCC35254.1"/>
    </source>
</evidence>
<evidence type="ECO:0000256" key="5">
    <source>
        <dbReference type="ARBA" id="ARBA00022692"/>
    </source>
</evidence>
<dbReference type="AlphaFoldDB" id="A0A401SXX8"/>
<keyword evidence="6" id="KW-0735">Signal-anchor</keyword>
<comment type="pathway">
    <text evidence="2">Protein modification; protein glycosylation.</text>
</comment>
<comment type="catalytic activity">
    <reaction evidence="21">
        <text>a 3-O-[beta-D-galactosyl-(1-&gt;3)-N-acetyl-alpha-D-galactosaminyl]-L-seryl-[protein] + UDP-N-acetyl-alpha-D-glucosamine = 3-O-{beta-D-galactosyl-(1-&gt;3)-[N-acetyl-beta-D-glucosaminyl-(1-&gt;6)]-N-acetyl-alpha-D-galactosaminyl}-L-seryl-[protein] + UDP + H(+)</text>
        <dbReference type="Rhea" id="RHEA:56212"/>
        <dbReference type="Rhea" id="RHEA-COMP:13922"/>
        <dbReference type="Rhea" id="RHEA-COMP:14419"/>
        <dbReference type="ChEBI" id="CHEBI:15378"/>
        <dbReference type="ChEBI" id="CHEBI:57705"/>
        <dbReference type="ChEBI" id="CHEBI:58223"/>
        <dbReference type="ChEBI" id="CHEBI:137949"/>
        <dbReference type="ChEBI" id="CHEBI:139605"/>
        <dbReference type="EC" id="2.4.1.102"/>
    </reaction>
</comment>
<dbReference type="EC" id="2.4.1.102" evidence="14"/>
<sequence>MKLVFIIAILFVSCYFAAFYVNENVNKFSILLKVSSVKPERQYTKDPSRVLTVSDTYSDCLKIINGSMENVQAVTKSTGFKHKESHLLELDYIKLCRDCISFINTRGYITSPLSNEERDFPIAYSIVIHHKVEMFERLLRAIYMPQNVYCVHIDRKSPQLFHSAVVAIISCFDNVFVASKLERVTYASWFRVQADLNCMGDLTRWKYRYLIDDTVVRKSQLKQKQRNINIFVGNAYFIATRDFVDYVLKSSEIKQFFKWSEDTYSPDEHVWATIHRMPGVPGSEHVWDTNRSLSVPVFSHLITWKSQQTNSEHGRQGHPCAGEYRHYNCVYGAGDLPWIFQHRHHLFANKFDSEMDNTAVQCIEEHLRWKILSRNSSLKPYSAE</sequence>
<accession>A0A401SXX8</accession>
<dbReference type="OMA" id="QKSFAWE"/>
<dbReference type="GO" id="GO:0008109">
    <property type="term" value="F:N-acetyllactosaminide beta-1,6-N-acetylglucosaminyltransferase activity"/>
    <property type="evidence" value="ECO:0007669"/>
    <property type="project" value="UniProtKB-EC"/>
</dbReference>
<dbReference type="GO" id="GO:0047225">
    <property type="term" value="F:acetylgalactosaminyl-O-glycosyl-glycoprotein beta-1,6-N-acetylglucosaminyltransferase activity"/>
    <property type="evidence" value="ECO:0007669"/>
    <property type="project" value="UniProtKB-EC"/>
</dbReference>
<keyword evidence="4" id="KW-0808">Transferase</keyword>
<evidence type="ECO:0000256" key="21">
    <source>
        <dbReference type="ARBA" id="ARBA00049911"/>
    </source>
</evidence>
<dbReference type="PANTHER" id="PTHR19297">
    <property type="entry name" value="GLYCOSYLTRANSFERASE 14 FAMILY MEMBER"/>
    <property type="match status" value="1"/>
</dbReference>